<dbReference type="Proteomes" id="UP001234989">
    <property type="component" value="Chromosome 7"/>
</dbReference>
<dbReference type="EMBL" id="CP133618">
    <property type="protein sequence ID" value="WMV37638.1"/>
    <property type="molecule type" value="Genomic_DNA"/>
</dbReference>
<evidence type="ECO:0000313" key="1">
    <source>
        <dbReference type="EMBL" id="WMV37638.1"/>
    </source>
</evidence>
<keyword evidence="2" id="KW-1185">Reference proteome</keyword>
<sequence length="106" mass="12257">MNYPTHDLELTVVVFVIKLWRHYLYKDYDITILYHLEKTNVVADDLSRKTSGMGSLAAISVEERPLARDVYMLANSLVRLQISEQMGCLIAFIEVYSSLVEQIREC</sequence>
<accession>A0AAF0ZFI1</accession>
<protein>
    <submittedName>
        <fullName evidence="1">Uncharacterized protein</fullName>
    </submittedName>
</protein>
<reference evidence="1" key="1">
    <citation type="submission" date="2023-08" db="EMBL/GenBank/DDBJ databases">
        <title>A de novo genome assembly of Solanum verrucosum Schlechtendal, a Mexican diploid species geographically isolated from the other diploid A-genome species in potato relatives.</title>
        <authorList>
            <person name="Hosaka K."/>
        </authorList>
    </citation>
    <scope>NUCLEOTIDE SEQUENCE</scope>
    <source>
        <tissue evidence="1">Young leaves</tissue>
    </source>
</reference>
<evidence type="ECO:0000313" key="2">
    <source>
        <dbReference type="Proteomes" id="UP001234989"/>
    </source>
</evidence>
<proteinExistence type="predicted"/>
<dbReference type="AlphaFoldDB" id="A0AAF0ZFI1"/>
<name>A0AAF0ZFI1_SOLVR</name>
<gene>
    <name evidence="1" type="ORF">MTR67_031023</name>
</gene>
<organism evidence="1 2">
    <name type="scientific">Solanum verrucosum</name>
    <dbReference type="NCBI Taxonomy" id="315347"/>
    <lineage>
        <taxon>Eukaryota</taxon>
        <taxon>Viridiplantae</taxon>
        <taxon>Streptophyta</taxon>
        <taxon>Embryophyta</taxon>
        <taxon>Tracheophyta</taxon>
        <taxon>Spermatophyta</taxon>
        <taxon>Magnoliopsida</taxon>
        <taxon>eudicotyledons</taxon>
        <taxon>Gunneridae</taxon>
        <taxon>Pentapetalae</taxon>
        <taxon>asterids</taxon>
        <taxon>lamiids</taxon>
        <taxon>Solanales</taxon>
        <taxon>Solanaceae</taxon>
        <taxon>Solanoideae</taxon>
        <taxon>Solaneae</taxon>
        <taxon>Solanum</taxon>
    </lineage>
</organism>